<dbReference type="Gene3D" id="1.10.357.10">
    <property type="entry name" value="Tetracycline Repressor, domain 2"/>
    <property type="match status" value="1"/>
</dbReference>
<feature type="domain" description="HTH tetR-type" evidence="3">
    <location>
        <begin position="6"/>
        <end position="66"/>
    </location>
</feature>
<evidence type="ECO:0000313" key="7">
    <source>
        <dbReference type="Proteomes" id="UP000182836"/>
    </source>
</evidence>
<dbReference type="InterPro" id="IPR023772">
    <property type="entry name" value="DNA-bd_HTH_TetR-type_CS"/>
</dbReference>
<dbReference type="PRINTS" id="PR00455">
    <property type="entry name" value="HTHTETR"/>
</dbReference>
<dbReference type="InterPro" id="IPR050109">
    <property type="entry name" value="HTH-type_TetR-like_transc_reg"/>
</dbReference>
<dbReference type="Proteomes" id="UP000037269">
    <property type="component" value="Unassembled WGS sequence"/>
</dbReference>
<evidence type="ECO:0000256" key="1">
    <source>
        <dbReference type="ARBA" id="ARBA00023125"/>
    </source>
</evidence>
<feature type="DNA-binding region" description="H-T-H motif" evidence="2">
    <location>
        <begin position="29"/>
        <end position="48"/>
    </location>
</feature>
<dbReference type="AlphaFoldDB" id="A0A0D1W6V6"/>
<dbReference type="GO" id="GO:0000976">
    <property type="term" value="F:transcription cis-regulatory region binding"/>
    <property type="evidence" value="ECO:0007669"/>
    <property type="project" value="TreeGrafter"/>
</dbReference>
<dbReference type="NCBIfam" id="NF037937">
    <property type="entry name" value="septum_RefZ"/>
    <property type="match status" value="1"/>
</dbReference>
<dbReference type="SUPFAM" id="SSF46689">
    <property type="entry name" value="Homeodomain-like"/>
    <property type="match status" value="1"/>
</dbReference>
<dbReference type="InterPro" id="IPR009057">
    <property type="entry name" value="Homeodomain-like_sf"/>
</dbReference>
<dbReference type="PANTHER" id="PTHR30055:SF199">
    <property type="entry name" value="HTH-TYPE TRANSCRIPTIONAL REGULATOR YTTP-RELATED"/>
    <property type="match status" value="1"/>
</dbReference>
<dbReference type="PANTHER" id="PTHR30055">
    <property type="entry name" value="HTH-TYPE TRANSCRIPTIONAL REGULATOR RUTR"/>
    <property type="match status" value="1"/>
</dbReference>
<dbReference type="EMBL" id="FNED01000001">
    <property type="protein sequence ID" value="SDI10945.1"/>
    <property type="molecule type" value="Genomic_DNA"/>
</dbReference>
<evidence type="ECO:0000313" key="4">
    <source>
        <dbReference type="EMBL" id="KON98275.1"/>
    </source>
</evidence>
<dbReference type="EMBL" id="LGUG01000004">
    <property type="protein sequence ID" value="KON98275.1"/>
    <property type="molecule type" value="Genomic_DNA"/>
</dbReference>
<dbReference type="GeneID" id="42308468"/>
<dbReference type="Proteomes" id="UP000182836">
    <property type="component" value="Unassembled WGS sequence"/>
</dbReference>
<evidence type="ECO:0000313" key="6">
    <source>
        <dbReference type="Proteomes" id="UP000037269"/>
    </source>
</evidence>
<reference evidence="5 7" key="2">
    <citation type="submission" date="2016-10" db="EMBL/GenBank/DDBJ databases">
        <authorList>
            <person name="de Groot N.N."/>
        </authorList>
    </citation>
    <scope>NUCLEOTIDE SEQUENCE [LARGE SCALE GENOMIC DNA]</scope>
    <source>
        <strain evidence="5 7">DSM 2895</strain>
    </source>
</reference>
<dbReference type="RefSeq" id="WP_043068202.1">
    <property type="nucleotide sequence ID" value="NZ_BJOA01000005.1"/>
</dbReference>
<dbReference type="PROSITE" id="PS01081">
    <property type="entry name" value="HTH_TETR_1"/>
    <property type="match status" value="1"/>
</dbReference>
<evidence type="ECO:0000259" key="3">
    <source>
        <dbReference type="PROSITE" id="PS50977"/>
    </source>
</evidence>
<dbReference type="STRING" id="47500.AF333_25425"/>
<dbReference type="InterPro" id="IPR036271">
    <property type="entry name" value="Tet_transcr_reg_TetR-rel_C_sf"/>
</dbReference>
<evidence type="ECO:0000256" key="2">
    <source>
        <dbReference type="PROSITE-ProRule" id="PRU00335"/>
    </source>
</evidence>
<dbReference type="GO" id="GO:0003700">
    <property type="term" value="F:DNA-binding transcription factor activity"/>
    <property type="evidence" value="ECO:0007669"/>
    <property type="project" value="TreeGrafter"/>
</dbReference>
<dbReference type="OrthoDB" id="9789566at2"/>
<keyword evidence="6" id="KW-1185">Reference proteome</keyword>
<name>A0A0D1W6V6_ANEMI</name>
<accession>A0A0D1W6V6</accession>
<sequence length="208" mass="24233">MKRSPKLTKQKIVGAAVELFDSQGFDGTTVRQIACKAGVNVALISYYFKNKKGLLEWVMVDYYEGMFHRLDACRYDSEWESLSELLHSMAENMVRFQCESYRVTRLIQRELSVESMLGREIMSTYLARLKHYFAAIIEEGITEGEFPALEVNGIVIQLLAIISFPYSYPQIIREVFYLEPLDERFVEQMVCYTSDFLRQMLTPINTLR</sequence>
<protein>
    <submittedName>
        <fullName evidence="5">Transcriptional regulator, TetR family</fullName>
    </submittedName>
</protein>
<dbReference type="SUPFAM" id="SSF48498">
    <property type="entry name" value="Tetracyclin repressor-like, C-terminal domain"/>
    <property type="match status" value="1"/>
</dbReference>
<dbReference type="InterPro" id="IPR001647">
    <property type="entry name" value="HTH_TetR"/>
</dbReference>
<proteinExistence type="predicted"/>
<gene>
    <name evidence="4" type="ORF">AF333_25425</name>
    <name evidence="5" type="ORF">SAMN04487909_101576</name>
</gene>
<dbReference type="PROSITE" id="PS50977">
    <property type="entry name" value="HTH_TETR_2"/>
    <property type="match status" value="1"/>
</dbReference>
<reference evidence="4 6" key="1">
    <citation type="submission" date="2015-07" db="EMBL/GenBank/DDBJ databases">
        <title>Fjat-14205 dsm 2895.</title>
        <authorList>
            <person name="Liu B."/>
            <person name="Wang J."/>
            <person name="Zhu Y."/>
            <person name="Liu G."/>
            <person name="Chen Q."/>
            <person name="Chen Z."/>
            <person name="Lan J."/>
            <person name="Che J."/>
            <person name="Ge C."/>
            <person name="Shi H."/>
            <person name="Pan Z."/>
            <person name="Liu X."/>
        </authorList>
    </citation>
    <scope>NUCLEOTIDE SEQUENCE [LARGE SCALE GENOMIC DNA]</scope>
    <source>
        <strain evidence="4 6">DSM 2895</strain>
    </source>
</reference>
<keyword evidence="1 2" id="KW-0238">DNA-binding</keyword>
<dbReference type="PATRIC" id="fig|47500.12.peg.5744"/>
<organism evidence="4 6">
    <name type="scientific">Aneurinibacillus migulanus</name>
    <name type="common">Bacillus migulanus</name>
    <dbReference type="NCBI Taxonomy" id="47500"/>
    <lineage>
        <taxon>Bacteria</taxon>
        <taxon>Bacillati</taxon>
        <taxon>Bacillota</taxon>
        <taxon>Bacilli</taxon>
        <taxon>Bacillales</taxon>
        <taxon>Paenibacillaceae</taxon>
        <taxon>Aneurinibacillus group</taxon>
        <taxon>Aneurinibacillus</taxon>
    </lineage>
</organism>
<evidence type="ECO:0000313" key="5">
    <source>
        <dbReference type="EMBL" id="SDI10945.1"/>
    </source>
</evidence>
<dbReference type="Pfam" id="PF00440">
    <property type="entry name" value="TetR_N"/>
    <property type="match status" value="1"/>
</dbReference>